<dbReference type="Pfam" id="PF07715">
    <property type="entry name" value="Plug"/>
    <property type="match status" value="1"/>
</dbReference>
<evidence type="ECO:0000256" key="10">
    <source>
        <dbReference type="PROSITE-ProRule" id="PRU01360"/>
    </source>
</evidence>
<gene>
    <name evidence="15" type="ORF">DI563_06190</name>
</gene>
<feature type="region of interest" description="Disordered" evidence="12">
    <location>
        <begin position="41"/>
        <end position="60"/>
    </location>
</feature>
<dbReference type="PANTHER" id="PTHR30069:SF36">
    <property type="entry name" value="BLL6948 PROTEIN"/>
    <property type="match status" value="1"/>
</dbReference>
<evidence type="ECO:0000259" key="13">
    <source>
        <dbReference type="Pfam" id="PF00593"/>
    </source>
</evidence>
<keyword evidence="7 10" id="KW-0472">Membrane</keyword>
<name>A0A2W5QK45_VARPD</name>
<evidence type="ECO:0000256" key="6">
    <source>
        <dbReference type="ARBA" id="ARBA00023077"/>
    </source>
</evidence>
<dbReference type="GO" id="GO:0015344">
    <property type="term" value="F:siderophore uptake transmembrane transporter activity"/>
    <property type="evidence" value="ECO:0007669"/>
    <property type="project" value="TreeGrafter"/>
</dbReference>
<feature type="domain" description="TonB-dependent receptor-like beta-barrel" evidence="13">
    <location>
        <begin position="224"/>
        <end position="644"/>
    </location>
</feature>
<evidence type="ECO:0000259" key="14">
    <source>
        <dbReference type="Pfam" id="PF07715"/>
    </source>
</evidence>
<organism evidence="15 16">
    <name type="scientific">Variovorax paradoxus</name>
    <dbReference type="NCBI Taxonomy" id="34073"/>
    <lineage>
        <taxon>Bacteria</taxon>
        <taxon>Pseudomonadati</taxon>
        <taxon>Pseudomonadota</taxon>
        <taxon>Betaproteobacteria</taxon>
        <taxon>Burkholderiales</taxon>
        <taxon>Comamonadaceae</taxon>
        <taxon>Variovorax</taxon>
    </lineage>
</organism>
<reference evidence="15 16" key="1">
    <citation type="submission" date="2017-08" db="EMBL/GenBank/DDBJ databases">
        <title>Infants hospitalized years apart are colonized by the same room-sourced microbial strains.</title>
        <authorList>
            <person name="Brooks B."/>
            <person name="Olm M.R."/>
            <person name="Firek B.A."/>
            <person name="Baker R."/>
            <person name="Thomas B.C."/>
            <person name="Morowitz M.J."/>
            <person name="Banfield J.F."/>
        </authorList>
    </citation>
    <scope>NUCLEOTIDE SEQUENCE [LARGE SCALE GENOMIC DNA]</scope>
    <source>
        <strain evidence="15">S2_005_003_R2_41</strain>
    </source>
</reference>
<comment type="caution">
    <text evidence="15">The sequence shown here is derived from an EMBL/GenBank/DDBJ whole genome shotgun (WGS) entry which is preliminary data.</text>
</comment>
<dbReference type="AlphaFoldDB" id="A0A2W5QK45"/>
<evidence type="ECO:0000256" key="2">
    <source>
        <dbReference type="ARBA" id="ARBA00009810"/>
    </source>
</evidence>
<keyword evidence="5 10" id="KW-0812">Transmembrane</keyword>
<evidence type="ECO:0000256" key="4">
    <source>
        <dbReference type="ARBA" id="ARBA00022452"/>
    </source>
</evidence>
<dbReference type="InterPro" id="IPR036942">
    <property type="entry name" value="Beta-barrel_TonB_sf"/>
</dbReference>
<evidence type="ECO:0000256" key="5">
    <source>
        <dbReference type="ARBA" id="ARBA00022692"/>
    </source>
</evidence>
<dbReference type="PROSITE" id="PS52016">
    <property type="entry name" value="TONB_DEPENDENT_REC_3"/>
    <property type="match status" value="1"/>
</dbReference>
<dbReference type="InterPro" id="IPR037066">
    <property type="entry name" value="Plug_dom_sf"/>
</dbReference>
<evidence type="ECO:0000256" key="7">
    <source>
        <dbReference type="ARBA" id="ARBA00023136"/>
    </source>
</evidence>
<sequence>MVIPGFEFSITGGCIALLLCTRAAAQTHLPEIRVQGPRDAAIGTADSASEGAAEKASFQSRPKLRPGDIVEAVPGVVATQHSGDGKANQYFLRGFNLDHGTDFAVTVDGMPVNMPTHGHGQGFADLNFLIPELVSGVRYRKGPYFADSGDFSLAGSASLDYVSALDNPFAEVTLGSHIFRRLLAAGSRTVQDQTWLGAIELEGNNGPWEVPERLRKANAVLRYSQGTPSRGFSLTGMAYQSRWNSTDQVPERLVESGELSRFGSMNPTDGGRTRRLSLSGQWFDKGPEGETRISAYAIDYRFDLFSDFTYFLNNPERGDQFEQTDRRRVFGAQASHLRPVRLVGLDGILSFGAQWRGDRIGEVGLYPTVARERIGAVRDDKVSQDLVSVYGQQFVNFTDTFRGYVGLRGDWLRYDVQGREPVYGAANSGRGHDSQLSPKAGLAWTVAPAHELYLNAGFGFHSNDVRGATIAVDPQSGDPAERVPALVKGKGSEVGWRYQPRDGLTVTAALWQLQLDSELVYVGDAGTTEPGRASKRRGIEATLRWQVDPHWRLEADAALSRARFRGLAPDGEGNFIDNAVERVVAAGVVWQEGPWTSSLRLRYMGPRALDTLDTVRSRSLTVLNFGTTYAVNRQLTLGLQVFNLTGKRGNDIEYWYASCSAREVVSGACGSGINDRHVHPMEPRSVRVSARWNF</sequence>
<dbReference type="SUPFAM" id="SSF56935">
    <property type="entry name" value="Porins"/>
    <property type="match status" value="1"/>
</dbReference>
<dbReference type="Proteomes" id="UP000249135">
    <property type="component" value="Unassembled WGS sequence"/>
</dbReference>
<proteinExistence type="inferred from homology"/>
<comment type="similarity">
    <text evidence="2 10 11">Belongs to the TonB-dependent receptor family.</text>
</comment>
<comment type="subcellular location">
    <subcellularLocation>
        <location evidence="1 10">Cell outer membrane</location>
        <topology evidence="1 10">Multi-pass membrane protein</topology>
    </subcellularLocation>
</comment>
<evidence type="ECO:0000313" key="16">
    <source>
        <dbReference type="Proteomes" id="UP000249135"/>
    </source>
</evidence>
<dbReference type="GO" id="GO:0009279">
    <property type="term" value="C:cell outer membrane"/>
    <property type="evidence" value="ECO:0007669"/>
    <property type="project" value="UniProtKB-SubCell"/>
</dbReference>
<evidence type="ECO:0000256" key="1">
    <source>
        <dbReference type="ARBA" id="ARBA00004571"/>
    </source>
</evidence>
<keyword evidence="3 10" id="KW-0813">Transport</keyword>
<feature type="domain" description="TonB-dependent receptor plug" evidence="14">
    <location>
        <begin position="55"/>
        <end position="155"/>
    </location>
</feature>
<evidence type="ECO:0000313" key="15">
    <source>
        <dbReference type="EMBL" id="PZQ76749.1"/>
    </source>
</evidence>
<evidence type="ECO:0000256" key="11">
    <source>
        <dbReference type="RuleBase" id="RU003357"/>
    </source>
</evidence>
<keyword evidence="8 15" id="KW-0675">Receptor</keyword>
<evidence type="ECO:0000256" key="8">
    <source>
        <dbReference type="ARBA" id="ARBA00023170"/>
    </source>
</evidence>
<keyword evidence="9 10" id="KW-0998">Cell outer membrane</keyword>
<keyword evidence="4 10" id="KW-1134">Transmembrane beta strand</keyword>
<dbReference type="InterPro" id="IPR012910">
    <property type="entry name" value="Plug_dom"/>
</dbReference>
<dbReference type="Pfam" id="PF00593">
    <property type="entry name" value="TonB_dep_Rec_b-barrel"/>
    <property type="match status" value="1"/>
</dbReference>
<evidence type="ECO:0000256" key="9">
    <source>
        <dbReference type="ARBA" id="ARBA00023237"/>
    </source>
</evidence>
<protein>
    <submittedName>
        <fullName evidence="15">TonB-dependent receptor</fullName>
    </submittedName>
</protein>
<evidence type="ECO:0000256" key="3">
    <source>
        <dbReference type="ARBA" id="ARBA00022448"/>
    </source>
</evidence>
<evidence type="ECO:0000256" key="12">
    <source>
        <dbReference type="SAM" id="MobiDB-lite"/>
    </source>
</evidence>
<dbReference type="PANTHER" id="PTHR30069">
    <property type="entry name" value="TONB-DEPENDENT OUTER MEMBRANE RECEPTOR"/>
    <property type="match status" value="1"/>
</dbReference>
<accession>A0A2W5QK45</accession>
<dbReference type="EMBL" id="QFPP01000043">
    <property type="protein sequence ID" value="PZQ76749.1"/>
    <property type="molecule type" value="Genomic_DNA"/>
</dbReference>
<dbReference type="InterPro" id="IPR039426">
    <property type="entry name" value="TonB-dep_rcpt-like"/>
</dbReference>
<dbReference type="GO" id="GO:0044718">
    <property type="term" value="P:siderophore transmembrane transport"/>
    <property type="evidence" value="ECO:0007669"/>
    <property type="project" value="TreeGrafter"/>
</dbReference>
<dbReference type="InterPro" id="IPR000531">
    <property type="entry name" value="Beta-barrel_TonB"/>
</dbReference>
<keyword evidence="6 11" id="KW-0798">TonB box</keyword>
<dbReference type="Gene3D" id="2.170.130.10">
    <property type="entry name" value="TonB-dependent receptor, plug domain"/>
    <property type="match status" value="1"/>
</dbReference>
<dbReference type="Gene3D" id="2.40.170.20">
    <property type="entry name" value="TonB-dependent receptor, beta-barrel domain"/>
    <property type="match status" value="1"/>
</dbReference>